<evidence type="ECO:0000256" key="3">
    <source>
        <dbReference type="ARBA" id="ARBA00022692"/>
    </source>
</evidence>
<dbReference type="InterPro" id="IPR036259">
    <property type="entry name" value="MFS_trans_sf"/>
</dbReference>
<evidence type="ECO:0000256" key="6">
    <source>
        <dbReference type="SAM" id="MobiDB-lite"/>
    </source>
</evidence>
<proteinExistence type="inferred from homology"/>
<name>A0ABQ8UI42_9EUKA</name>
<dbReference type="InterPro" id="IPR020846">
    <property type="entry name" value="MFS_dom"/>
</dbReference>
<feature type="transmembrane region" description="Helical" evidence="7">
    <location>
        <begin position="392"/>
        <end position="410"/>
    </location>
</feature>
<accession>A0ABQ8UI42</accession>
<feature type="transmembrane region" description="Helical" evidence="7">
    <location>
        <begin position="101"/>
        <end position="122"/>
    </location>
</feature>
<dbReference type="PANTHER" id="PTHR43826">
    <property type="entry name" value="GLUCOSE-6-PHOSPHATE EXCHANGER SLC37A4"/>
    <property type="match status" value="1"/>
</dbReference>
<feature type="region of interest" description="Disordered" evidence="6">
    <location>
        <begin position="511"/>
        <end position="547"/>
    </location>
</feature>
<dbReference type="SUPFAM" id="SSF103473">
    <property type="entry name" value="MFS general substrate transporter"/>
    <property type="match status" value="1"/>
</dbReference>
<keyword evidence="10" id="KW-1185">Reference proteome</keyword>
<feature type="transmembrane region" description="Helical" evidence="7">
    <location>
        <begin position="196"/>
        <end position="215"/>
    </location>
</feature>
<dbReference type="EMBL" id="JAPMOS010000048">
    <property type="protein sequence ID" value="KAJ4457382.1"/>
    <property type="molecule type" value="Genomic_DNA"/>
</dbReference>
<evidence type="ECO:0000259" key="8">
    <source>
        <dbReference type="PROSITE" id="PS50850"/>
    </source>
</evidence>
<dbReference type="PANTHER" id="PTHR43826:SF3">
    <property type="entry name" value="GLUCOSE-6-PHOSPHATE EXCHANGER SLC37A4"/>
    <property type="match status" value="1"/>
</dbReference>
<feature type="transmembrane region" description="Helical" evidence="7">
    <location>
        <begin position="483"/>
        <end position="505"/>
    </location>
</feature>
<gene>
    <name evidence="9" type="ORF">PAPYR_7197</name>
</gene>
<evidence type="ECO:0000256" key="4">
    <source>
        <dbReference type="ARBA" id="ARBA00022989"/>
    </source>
</evidence>
<dbReference type="InterPro" id="IPR000849">
    <property type="entry name" value="Sugar_P_transporter"/>
</dbReference>
<dbReference type="PROSITE" id="PS50850">
    <property type="entry name" value="MFS"/>
    <property type="match status" value="1"/>
</dbReference>
<evidence type="ECO:0000313" key="10">
    <source>
        <dbReference type="Proteomes" id="UP001141327"/>
    </source>
</evidence>
<keyword evidence="3 7" id="KW-0812">Transmembrane</keyword>
<feature type="compositionally biased region" description="Polar residues" evidence="6">
    <location>
        <begin position="530"/>
        <end position="547"/>
    </location>
</feature>
<feature type="domain" description="Major facilitator superfamily (MFS) profile" evidence="8">
    <location>
        <begin position="58"/>
        <end position="509"/>
    </location>
</feature>
<reference evidence="9" key="1">
    <citation type="journal article" date="2022" name="bioRxiv">
        <title>Genomics of Preaxostyla Flagellates Illuminates Evolutionary Transitions and the Path Towards Mitochondrial Loss.</title>
        <authorList>
            <person name="Novak L.V.F."/>
            <person name="Treitli S.C."/>
            <person name="Pyrih J."/>
            <person name="Halakuc P."/>
            <person name="Pipaliya S.V."/>
            <person name="Vacek V."/>
            <person name="Brzon O."/>
            <person name="Soukal P."/>
            <person name="Eme L."/>
            <person name="Dacks J.B."/>
            <person name="Karnkowska A."/>
            <person name="Elias M."/>
            <person name="Hampl V."/>
        </authorList>
    </citation>
    <scope>NUCLEOTIDE SEQUENCE</scope>
    <source>
        <strain evidence="9">RCP-MX</strain>
    </source>
</reference>
<evidence type="ECO:0000256" key="2">
    <source>
        <dbReference type="ARBA" id="ARBA00009598"/>
    </source>
</evidence>
<dbReference type="Pfam" id="PF07690">
    <property type="entry name" value="MFS_1"/>
    <property type="match status" value="1"/>
</dbReference>
<comment type="similarity">
    <text evidence="2">Belongs to the major facilitator superfamily. Organophosphate:Pi antiporter (OPA) (TC 2.A.1.4) family.</text>
</comment>
<dbReference type="InterPro" id="IPR011701">
    <property type="entry name" value="MFS"/>
</dbReference>
<evidence type="ECO:0000256" key="5">
    <source>
        <dbReference type="ARBA" id="ARBA00023136"/>
    </source>
</evidence>
<dbReference type="InterPro" id="IPR051337">
    <property type="entry name" value="OPA_Antiporter"/>
</dbReference>
<feature type="region of interest" description="Disordered" evidence="6">
    <location>
        <begin position="273"/>
        <end position="297"/>
    </location>
</feature>
<feature type="transmembrane region" description="Helical" evidence="7">
    <location>
        <begin position="59"/>
        <end position="81"/>
    </location>
</feature>
<sequence length="547" mass="58905">MWQGFSHVHPGTVPVIFAGNTAMSVAVDWSIRAIIACIVIAACVIDLTHNPLKHTRKYVNFRFLNWFLVGITYSGTYFGRYNMNVANQQRIWDVLGVDKTGFGWVITVGFIVYGVFVVINGILVDKMGGRKATIIGAMGSAIVNVFMGIYALFMPFKGFANIIIICLLYAINNYFQTFCTSAICKVGVNFYNFRERGFFSGIFGVIIAFGFFLAFDVNDSIINVLHWSFLFFIPAVMMFGFAAACYFYIRSTPEDAGFSPVDEESIAAANATAATATEDPTAPLNAPAGSVEMPKKQPKKTQDYGLPFMQLVRKVFFNPIFILFCVIDFCVGWCRDGILSWFPSFLHDYLNIDKDSDFYHIASAGVTLGGMFGSLGAGMISDLVFGSRRPPVAFIALIGFAGCVILIYFAGHIQWLAAFGVGLSSFFFSSVHGIITSTCAMDFAGSKATGTAVGLLDGVQKIGSSLTGVAMAAIIGGQKPGNYGAWALSMIPGAAIGAILVLFIINRKPPGAEKKAPAAAGYTPVPASENADTSINNFQGTSPAAAE</sequence>
<dbReference type="PIRSF" id="PIRSF002808">
    <property type="entry name" value="Hexose_phosphate_transp"/>
    <property type="match status" value="1"/>
</dbReference>
<feature type="transmembrane region" description="Helical" evidence="7">
    <location>
        <begin position="134"/>
        <end position="153"/>
    </location>
</feature>
<dbReference type="Gene3D" id="1.20.1250.20">
    <property type="entry name" value="MFS general substrate transporter like domains"/>
    <property type="match status" value="2"/>
</dbReference>
<organism evidence="9 10">
    <name type="scientific">Paratrimastix pyriformis</name>
    <dbReference type="NCBI Taxonomy" id="342808"/>
    <lineage>
        <taxon>Eukaryota</taxon>
        <taxon>Metamonada</taxon>
        <taxon>Preaxostyla</taxon>
        <taxon>Paratrimastigidae</taxon>
        <taxon>Paratrimastix</taxon>
    </lineage>
</organism>
<feature type="transmembrane region" description="Helical" evidence="7">
    <location>
        <begin position="159"/>
        <end position="175"/>
    </location>
</feature>
<evidence type="ECO:0000256" key="7">
    <source>
        <dbReference type="SAM" id="Phobius"/>
    </source>
</evidence>
<protein>
    <submittedName>
        <fullName evidence="9">MFS transporter</fullName>
    </submittedName>
</protein>
<comment type="subcellular location">
    <subcellularLocation>
        <location evidence="1">Endomembrane system</location>
        <topology evidence="1">Multi-pass membrane protein</topology>
    </subcellularLocation>
</comment>
<feature type="transmembrane region" description="Helical" evidence="7">
    <location>
        <begin position="358"/>
        <end position="380"/>
    </location>
</feature>
<keyword evidence="5 7" id="KW-0472">Membrane</keyword>
<dbReference type="Proteomes" id="UP001141327">
    <property type="component" value="Unassembled WGS sequence"/>
</dbReference>
<feature type="transmembrane region" description="Helical" evidence="7">
    <location>
        <begin position="315"/>
        <end position="338"/>
    </location>
</feature>
<feature type="transmembrane region" description="Helical" evidence="7">
    <location>
        <begin position="227"/>
        <end position="249"/>
    </location>
</feature>
<evidence type="ECO:0000313" key="9">
    <source>
        <dbReference type="EMBL" id="KAJ4457382.1"/>
    </source>
</evidence>
<evidence type="ECO:0000256" key="1">
    <source>
        <dbReference type="ARBA" id="ARBA00004127"/>
    </source>
</evidence>
<keyword evidence="4 7" id="KW-1133">Transmembrane helix</keyword>
<feature type="transmembrane region" description="Helical" evidence="7">
    <location>
        <begin position="29"/>
        <end position="47"/>
    </location>
</feature>
<comment type="caution">
    <text evidence="9">The sequence shown here is derived from an EMBL/GenBank/DDBJ whole genome shotgun (WGS) entry which is preliminary data.</text>
</comment>
<feature type="compositionally biased region" description="Low complexity" evidence="6">
    <location>
        <begin position="273"/>
        <end position="282"/>
    </location>
</feature>